<evidence type="ECO:0000256" key="1">
    <source>
        <dbReference type="SAM" id="Phobius"/>
    </source>
</evidence>
<keyword evidence="1" id="KW-0812">Transmembrane</keyword>
<dbReference type="KEGG" id="adin:H7849_01090"/>
<name>A0A7G8BJC6_9BACT</name>
<protein>
    <submittedName>
        <fullName evidence="2">Uncharacterized protein</fullName>
    </submittedName>
</protein>
<keyword evidence="1" id="KW-1133">Transmembrane helix</keyword>
<dbReference type="Proteomes" id="UP000515312">
    <property type="component" value="Chromosome"/>
</dbReference>
<organism evidence="2 3">
    <name type="scientific">Alloacidobacterium dinghuense</name>
    <dbReference type="NCBI Taxonomy" id="2763107"/>
    <lineage>
        <taxon>Bacteria</taxon>
        <taxon>Pseudomonadati</taxon>
        <taxon>Acidobacteriota</taxon>
        <taxon>Terriglobia</taxon>
        <taxon>Terriglobales</taxon>
        <taxon>Acidobacteriaceae</taxon>
        <taxon>Alloacidobacterium</taxon>
    </lineage>
</organism>
<feature type="transmembrane region" description="Helical" evidence="1">
    <location>
        <begin position="98"/>
        <end position="118"/>
    </location>
</feature>
<dbReference type="RefSeq" id="WP_186743600.1">
    <property type="nucleotide sequence ID" value="NZ_CP060394.1"/>
</dbReference>
<feature type="transmembrane region" description="Helical" evidence="1">
    <location>
        <begin position="24"/>
        <end position="47"/>
    </location>
</feature>
<evidence type="ECO:0000313" key="3">
    <source>
        <dbReference type="Proteomes" id="UP000515312"/>
    </source>
</evidence>
<evidence type="ECO:0000313" key="2">
    <source>
        <dbReference type="EMBL" id="QNI32646.1"/>
    </source>
</evidence>
<dbReference type="AlphaFoldDB" id="A0A7G8BJC6"/>
<proteinExistence type="predicted"/>
<sequence>MSCPLIGAGLKVDYSRYAWRFRGLLGFFGGYLLGPALCFGSLLGFPPRFEGLGFTQQDFAEAGALLLADFFGVGTLHLRPDESAVFVLVSLANPSASLRAGCFFCIFCGFEGTAVAMVL</sequence>
<reference evidence="2 3" key="1">
    <citation type="submission" date="2020-08" db="EMBL/GenBank/DDBJ databases">
        <title>Edaphobacter telluris sp. nov. and Acidobacterium dinghuensis sp. nov., two acidobacteria isolated from forest soil.</title>
        <authorList>
            <person name="Fu J."/>
            <person name="Qiu L."/>
        </authorList>
    </citation>
    <scope>NUCLEOTIDE SEQUENCE [LARGE SCALE GENOMIC DNA]</scope>
    <source>
        <strain evidence="2">4Y35</strain>
    </source>
</reference>
<accession>A0A7G8BJC6</accession>
<keyword evidence="3" id="KW-1185">Reference proteome</keyword>
<keyword evidence="1" id="KW-0472">Membrane</keyword>
<dbReference type="EMBL" id="CP060394">
    <property type="protein sequence ID" value="QNI32646.1"/>
    <property type="molecule type" value="Genomic_DNA"/>
</dbReference>
<gene>
    <name evidence="2" type="ORF">H7849_01090</name>
</gene>